<dbReference type="Proteomes" id="UP000824219">
    <property type="component" value="Linkage Group LG11"/>
</dbReference>
<dbReference type="GO" id="GO:0004888">
    <property type="term" value="F:transmembrane signaling receptor activity"/>
    <property type="evidence" value="ECO:0007669"/>
    <property type="project" value="TreeGrafter"/>
</dbReference>
<dbReference type="InterPro" id="IPR050671">
    <property type="entry name" value="CD300_family_receptors"/>
</dbReference>
<feature type="signal peptide" evidence="5">
    <location>
        <begin position="1"/>
        <end position="18"/>
    </location>
</feature>
<dbReference type="Gene3D" id="2.60.40.10">
    <property type="entry name" value="Immunoglobulins"/>
    <property type="match status" value="3"/>
</dbReference>
<keyword evidence="4" id="KW-1133">Transmembrane helix</keyword>
<evidence type="ECO:0000313" key="7">
    <source>
        <dbReference type="EMBL" id="KAG7326191.1"/>
    </source>
</evidence>
<protein>
    <recommendedName>
        <fullName evidence="6">Ig-like domain-containing protein</fullName>
    </recommendedName>
</protein>
<name>A0A9D3NPB7_9TELE</name>
<accession>A0A9D3NPB7</accession>
<dbReference type="EMBL" id="JAHKSW010000011">
    <property type="protein sequence ID" value="KAG7326191.1"/>
    <property type="molecule type" value="Genomic_DNA"/>
</dbReference>
<gene>
    <name evidence="7" type="ORF">KOW79_009592</name>
</gene>
<dbReference type="PANTHER" id="PTHR11860">
    <property type="entry name" value="POLYMERIC-IMMUNOGLOBULIN RECEPTOR"/>
    <property type="match status" value="1"/>
</dbReference>
<dbReference type="PROSITE" id="PS50835">
    <property type="entry name" value="IG_LIKE"/>
    <property type="match status" value="1"/>
</dbReference>
<dbReference type="AlphaFoldDB" id="A0A9D3NPB7"/>
<dbReference type="OrthoDB" id="8959642at2759"/>
<feature type="domain" description="Ig-like" evidence="6">
    <location>
        <begin position="122"/>
        <end position="222"/>
    </location>
</feature>
<keyword evidence="8" id="KW-1185">Reference proteome</keyword>
<keyword evidence="2 4" id="KW-0812">Transmembrane</keyword>
<keyword evidence="3 4" id="KW-0472">Membrane</keyword>
<evidence type="ECO:0000256" key="3">
    <source>
        <dbReference type="ARBA" id="ARBA00023136"/>
    </source>
</evidence>
<evidence type="ECO:0000313" key="8">
    <source>
        <dbReference type="Proteomes" id="UP000824219"/>
    </source>
</evidence>
<dbReference type="SMART" id="SM00409">
    <property type="entry name" value="IG"/>
    <property type="match status" value="3"/>
</dbReference>
<dbReference type="GO" id="GO:0005886">
    <property type="term" value="C:plasma membrane"/>
    <property type="evidence" value="ECO:0007669"/>
    <property type="project" value="TreeGrafter"/>
</dbReference>
<reference evidence="7 8" key="1">
    <citation type="submission" date="2021-06" db="EMBL/GenBank/DDBJ databases">
        <title>Chromosome-level genome assembly of the red-tail catfish (Hemibagrus wyckioides).</title>
        <authorList>
            <person name="Shao F."/>
        </authorList>
    </citation>
    <scope>NUCLEOTIDE SEQUENCE [LARGE SCALE GENOMIC DNA]</scope>
    <source>
        <strain evidence="7">EC202008001</strain>
        <tissue evidence="7">Blood</tissue>
    </source>
</reference>
<evidence type="ECO:0000256" key="2">
    <source>
        <dbReference type="ARBA" id="ARBA00022692"/>
    </source>
</evidence>
<proteinExistence type="predicted"/>
<organism evidence="7 8">
    <name type="scientific">Hemibagrus wyckioides</name>
    <dbReference type="NCBI Taxonomy" id="337641"/>
    <lineage>
        <taxon>Eukaryota</taxon>
        <taxon>Metazoa</taxon>
        <taxon>Chordata</taxon>
        <taxon>Craniata</taxon>
        <taxon>Vertebrata</taxon>
        <taxon>Euteleostomi</taxon>
        <taxon>Actinopterygii</taxon>
        <taxon>Neopterygii</taxon>
        <taxon>Teleostei</taxon>
        <taxon>Ostariophysi</taxon>
        <taxon>Siluriformes</taxon>
        <taxon>Bagridae</taxon>
        <taxon>Hemibagrus</taxon>
    </lineage>
</organism>
<dbReference type="InterPro" id="IPR013783">
    <property type="entry name" value="Ig-like_fold"/>
</dbReference>
<dbReference type="SUPFAM" id="SSF48726">
    <property type="entry name" value="Immunoglobulin"/>
    <property type="match status" value="3"/>
</dbReference>
<dbReference type="PANTHER" id="PTHR11860:SF118">
    <property type="entry name" value="CMRF35-LIKE MOLECULE 3-RELATED"/>
    <property type="match status" value="1"/>
</dbReference>
<comment type="subcellular location">
    <subcellularLocation>
        <location evidence="1">Membrane</location>
    </subcellularLocation>
</comment>
<dbReference type="InterPro" id="IPR013106">
    <property type="entry name" value="Ig_V-set"/>
</dbReference>
<evidence type="ECO:0000256" key="5">
    <source>
        <dbReference type="SAM" id="SignalP"/>
    </source>
</evidence>
<evidence type="ECO:0000256" key="1">
    <source>
        <dbReference type="ARBA" id="ARBA00004370"/>
    </source>
</evidence>
<comment type="caution">
    <text evidence="7">The sequence shown here is derived from an EMBL/GenBank/DDBJ whole genome shotgun (WGS) entry which is preliminary data.</text>
</comment>
<dbReference type="InterPro" id="IPR003599">
    <property type="entry name" value="Ig_sub"/>
</dbReference>
<evidence type="ECO:0000256" key="4">
    <source>
        <dbReference type="SAM" id="Phobius"/>
    </source>
</evidence>
<evidence type="ECO:0000259" key="6">
    <source>
        <dbReference type="PROSITE" id="PS50835"/>
    </source>
</evidence>
<dbReference type="Pfam" id="PF07686">
    <property type="entry name" value="V-set"/>
    <property type="match status" value="3"/>
</dbReference>
<sequence length="419" mass="48140">MKILLIFTLCLISDGGASKQVTGYSGGGVLIKCKYDTEYRQNTKYFCKVSGLKCPYLIKVEAKNEWVNSGRFSLFDDTKSAEVWVMIRELTVQDFGSYKCGIDVLWGTVHTSMYTQVELKVKKGARVPRHVTAYAGTRSNIKCRYENQYKNKPKSFYKIETDQWRFNQIRTKLNSEWSHDGRFSIHDNRSAGFFSVFIRELITEDTGSYACAVTVSDEAEIYTVVKLNVTEGLSYEKSITETVYVGKDLTVNCNYPESHRDDNKFLCKRIATAACSYTLTVKENGRNVQKGPFSLYDDREKHIVTVSLRKVTEQDSGEYWCGAEVNWKSDHGYKVYFKQINLEVTGFPFVVMVIVLVISLLLLGLISFIGVTLYKRHRRQGQETTEQSNIEVENEEEVFYESANTNVYQLDPIYENLTF</sequence>
<keyword evidence="5" id="KW-0732">Signal</keyword>
<dbReference type="InterPro" id="IPR007110">
    <property type="entry name" value="Ig-like_dom"/>
</dbReference>
<feature type="transmembrane region" description="Helical" evidence="4">
    <location>
        <begin position="347"/>
        <end position="374"/>
    </location>
</feature>
<dbReference type="InterPro" id="IPR036179">
    <property type="entry name" value="Ig-like_dom_sf"/>
</dbReference>
<feature type="chain" id="PRO_5038832802" description="Ig-like domain-containing protein" evidence="5">
    <location>
        <begin position="19"/>
        <end position="419"/>
    </location>
</feature>